<dbReference type="STRING" id="910964.GEAM_2339"/>
<dbReference type="PROSITE" id="PS51318">
    <property type="entry name" value="TAT"/>
    <property type="match status" value="1"/>
</dbReference>
<dbReference type="GO" id="GO:0047843">
    <property type="term" value="F:dehydrogluconate dehydrogenase activity"/>
    <property type="evidence" value="ECO:0007669"/>
    <property type="project" value="UniProtKB-EC"/>
</dbReference>
<reference evidence="1 2" key="1">
    <citation type="submission" date="2014-05" db="EMBL/GenBank/DDBJ databases">
        <title>ATOL: Assembling a taxonomically balanced genome-scale reconstruction of the evolutionary history of the Enterobacteriaceae.</title>
        <authorList>
            <person name="Plunkett G.III."/>
            <person name="Neeno-Eckwall E.C."/>
            <person name="Glasner J.D."/>
            <person name="Perna N.T."/>
        </authorList>
    </citation>
    <scope>NUCLEOTIDE SEQUENCE [LARGE SCALE GENOMIC DNA]</scope>
    <source>
        <strain evidence="1 2">ATCC 33852</strain>
    </source>
</reference>
<dbReference type="InterPro" id="IPR006311">
    <property type="entry name" value="TAT_signal"/>
</dbReference>
<proteinExistence type="predicted"/>
<name>A0A085G9H6_EWIA3</name>
<sequence length="205" mass="21772">MDNDPSMIDSNAPENGTGFSRRDLIKGLTSAMVATTLLGFPFLTQAEKATAEASPVIFGQFYLVSQAVTEHKNLSEGASAQIFNALFRGQPDFPLQVSKLHALVNSNQTAKELQALAKQQGLGDLVTNIVTAWYTGSVGHGTDSILISYKDALMYRPVSDGLIVPTYCGNGPLWFTAAPPAAAMPEAMSADRFGPATDANQVSKS</sequence>
<dbReference type="AlphaFoldDB" id="A0A085G9H6"/>
<comment type="caution">
    <text evidence="1">The sequence shown here is derived from an EMBL/GenBank/DDBJ whole genome shotgun (WGS) entry which is preliminary data.</text>
</comment>
<gene>
    <name evidence="1" type="ORF">GEAM_2339</name>
</gene>
<protein>
    <submittedName>
        <fullName evidence="1">Membrane-bound 2-keto-D-gluconate dehydrogenase, gamma subunit</fullName>
        <ecNumber evidence="1">1.1.99.4</ecNumber>
    </submittedName>
</protein>
<organism evidence="1 2">
    <name type="scientific">Ewingella americana (strain ATCC 33852 / DSM 4580 / CCUG 14506 / JCM 5911 / LMG 7869 / NCTC 12157 / CDC 1468-78)</name>
    <dbReference type="NCBI Taxonomy" id="910964"/>
    <lineage>
        <taxon>Bacteria</taxon>
        <taxon>Pseudomonadati</taxon>
        <taxon>Pseudomonadota</taxon>
        <taxon>Gammaproteobacteria</taxon>
        <taxon>Enterobacterales</taxon>
        <taxon>Yersiniaceae</taxon>
        <taxon>Ewingella</taxon>
    </lineage>
</organism>
<keyword evidence="2" id="KW-1185">Reference proteome</keyword>
<dbReference type="GeneID" id="78380677"/>
<dbReference type="EMBL" id="JMPJ01000056">
    <property type="protein sequence ID" value="KFC80371.1"/>
    <property type="molecule type" value="Genomic_DNA"/>
</dbReference>
<dbReference type="InterPro" id="IPR024651">
    <property type="entry name" value="FAD-SLDH_ssu"/>
</dbReference>
<accession>A0A085G9H6</accession>
<dbReference type="eggNOG" id="ENOG502ZAJI">
    <property type="taxonomic scope" value="Bacteria"/>
</dbReference>
<keyword evidence="1" id="KW-0560">Oxidoreductase</keyword>
<dbReference type="OrthoDB" id="6162173at2"/>
<evidence type="ECO:0000313" key="2">
    <source>
        <dbReference type="Proteomes" id="UP000028640"/>
    </source>
</evidence>
<dbReference type="Pfam" id="PF12318">
    <property type="entry name" value="FAD-SLDH"/>
    <property type="match status" value="1"/>
</dbReference>
<dbReference type="RefSeq" id="WP_034791644.1">
    <property type="nucleotide sequence ID" value="NZ_JMPJ01000056.1"/>
</dbReference>
<evidence type="ECO:0000313" key="1">
    <source>
        <dbReference type="EMBL" id="KFC80371.1"/>
    </source>
</evidence>
<dbReference type="Proteomes" id="UP000028640">
    <property type="component" value="Unassembled WGS sequence"/>
</dbReference>
<dbReference type="EC" id="1.1.99.4" evidence="1"/>